<proteinExistence type="predicted"/>
<dbReference type="AlphaFoldDB" id="M7NL42"/>
<gene>
    <name evidence="2" type="primary">cwlJ</name>
    <name evidence="2" type="ORF">C772_00170</name>
</gene>
<evidence type="ECO:0000259" key="1">
    <source>
        <dbReference type="Pfam" id="PF07486"/>
    </source>
</evidence>
<keyword evidence="3" id="KW-1185">Reference proteome</keyword>
<sequence>MAVVRATEKEVQLLARLMRAEAEGEGNLGMLMVGNVGVNRVRGDCLDFRDIRTIQQMVFQRPGGFEATTKGYFYQRAREQDIRLARRVINGERFHPATRSLWFFMPEGACPAQWWNQWNTGRFKSHCFYSPSESDCPTV</sequence>
<dbReference type="Pfam" id="PF07486">
    <property type="entry name" value="Hydrolase_2"/>
    <property type="match status" value="1"/>
</dbReference>
<evidence type="ECO:0000313" key="3">
    <source>
        <dbReference type="Proteomes" id="UP000011919"/>
    </source>
</evidence>
<protein>
    <submittedName>
        <fullName evidence="2">Cell wall hydrolase CwlJ</fullName>
    </submittedName>
</protein>
<dbReference type="Gene3D" id="1.10.10.2520">
    <property type="entry name" value="Cell wall hydrolase SleB, domain 1"/>
    <property type="match status" value="1"/>
</dbReference>
<dbReference type="PATRIC" id="fig|1235279.3.peg.177"/>
<dbReference type="Proteomes" id="UP000011919">
    <property type="component" value="Unassembled WGS sequence"/>
</dbReference>
<dbReference type="InterPro" id="IPR011105">
    <property type="entry name" value="Cell_wall_hydrolase_SleB"/>
</dbReference>
<keyword evidence="2" id="KW-0378">Hydrolase</keyword>
<dbReference type="EMBL" id="AOFT01000001">
    <property type="protein sequence ID" value="EMR07841.1"/>
    <property type="molecule type" value="Genomic_DNA"/>
</dbReference>
<evidence type="ECO:0000313" key="2">
    <source>
        <dbReference type="EMBL" id="EMR07841.1"/>
    </source>
</evidence>
<organism evidence="2 3">
    <name type="scientific">Bhargavaea cecembensis DSE10</name>
    <dbReference type="NCBI Taxonomy" id="1235279"/>
    <lineage>
        <taxon>Bacteria</taxon>
        <taxon>Bacillati</taxon>
        <taxon>Bacillota</taxon>
        <taxon>Bacilli</taxon>
        <taxon>Bacillales</taxon>
        <taxon>Caryophanaceae</taxon>
        <taxon>Bhargavaea</taxon>
    </lineage>
</organism>
<dbReference type="GO" id="GO:0016787">
    <property type="term" value="F:hydrolase activity"/>
    <property type="evidence" value="ECO:0007669"/>
    <property type="project" value="UniProtKB-KW"/>
</dbReference>
<dbReference type="STRING" id="1235279.C772_00170"/>
<dbReference type="eggNOG" id="COG3773">
    <property type="taxonomic scope" value="Bacteria"/>
</dbReference>
<dbReference type="InterPro" id="IPR042047">
    <property type="entry name" value="SleB_dom1"/>
</dbReference>
<comment type="caution">
    <text evidence="2">The sequence shown here is derived from an EMBL/GenBank/DDBJ whole genome shotgun (WGS) entry which is preliminary data.</text>
</comment>
<accession>M7NL42</accession>
<dbReference type="RefSeq" id="WP_008296592.1">
    <property type="nucleotide sequence ID" value="NZ_AOFT01000001.1"/>
</dbReference>
<dbReference type="OrthoDB" id="1642705at2"/>
<name>M7NL42_9BACL</name>
<feature type="domain" description="Cell wall hydrolase SleB" evidence="1">
    <location>
        <begin position="24"/>
        <end position="129"/>
    </location>
</feature>
<reference evidence="2 3" key="1">
    <citation type="journal article" date="2013" name="Genome Announc.">
        <title>Draft Genome Sequence of Bhargavaea cecembensis Strain DSE10T, Isolated from a Deep-Sea Sediment Sample Collected at a Depth of 5,904 m from the Chagos-Laccadive Ridge System in the Indian Ocean.</title>
        <authorList>
            <person name="Shivaji S."/>
            <person name="Ara S."/>
            <person name="Begum Z."/>
            <person name="Ruth M."/>
            <person name="Singh A."/>
            <person name="Kumar Pinnaka A."/>
        </authorList>
    </citation>
    <scope>NUCLEOTIDE SEQUENCE [LARGE SCALE GENOMIC DNA]</scope>
    <source>
        <strain evidence="2 3">DSE10</strain>
    </source>
</reference>